<accession>A0A1C6RY12</accession>
<organism evidence="1 2">
    <name type="scientific">Micromonospora inyonensis</name>
    <dbReference type="NCBI Taxonomy" id="47866"/>
    <lineage>
        <taxon>Bacteria</taxon>
        <taxon>Bacillati</taxon>
        <taxon>Actinomycetota</taxon>
        <taxon>Actinomycetes</taxon>
        <taxon>Micromonosporales</taxon>
        <taxon>Micromonosporaceae</taxon>
        <taxon>Micromonospora</taxon>
    </lineage>
</organism>
<dbReference type="EMBL" id="FMHU01000002">
    <property type="protein sequence ID" value="SCL22077.1"/>
    <property type="molecule type" value="Genomic_DNA"/>
</dbReference>
<reference evidence="2" key="1">
    <citation type="submission" date="2016-06" db="EMBL/GenBank/DDBJ databases">
        <authorList>
            <person name="Varghese N."/>
        </authorList>
    </citation>
    <scope>NUCLEOTIDE SEQUENCE [LARGE SCALE GENOMIC DNA]</scope>
    <source>
        <strain evidence="2">DSM 46123</strain>
    </source>
</reference>
<dbReference type="STRING" id="47866.GA0074694_3250"/>
<keyword evidence="2" id="KW-1185">Reference proteome</keyword>
<gene>
    <name evidence="1" type="ORF">GA0074694_3250</name>
</gene>
<sequence length="82" mass="9415">MAVPRAVPHVAMRPLWRCRNCGTEWPCEPARLSLLSEYQGNRTSLIVYLSSLMAEAYGQLGQLNPDRHVNLMDRFVTWARRG</sequence>
<dbReference type="Proteomes" id="UP000198906">
    <property type="component" value="Unassembled WGS sequence"/>
</dbReference>
<evidence type="ECO:0000313" key="1">
    <source>
        <dbReference type="EMBL" id="SCL22077.1"/>
    </source>
</evidence>
<evidence type="ECO:0008006" key="3">
    <source>
        <dbReference type="Google" id="ProtNLM"/>
    </source>
</evidence>
<evidence type="ECO:0000313" key="2">
    <source>
        <dbReference type="Proteomes" id="UP000198906"/>
    </source>
</evidence>
<name>A0A1C6RY12_9ACTN</name>
<proteinExistence type="predicted"/>
<dbReference type="AlphaFoldDB" id="A0A1C6RY12"/>
<protein>
    <recommendedName>
        <fullName evidence="3">Flavin reductase</fullName>
    </recommendedName>
</protein>